<evidence type="ECO:0000313" key="2">
    <source>
        <dbReference type="Proteomes" id="UP001055439"/>
    </source>
</evidence>
<evidence type="ECO:0000313" key="1">
    <source>
        <dbReference type="EMBL" id="URE00829.1"/>
    </source>
</evidence>
<name>A0A9E7K171_9LILI</name>
<protein>
    <submittedName>
        <fullName evidence="1">Uncharacterized protein</fullName>
    </submittedName>
</protein>
<dbReference type="Proteomes" id="UP001055439">
    <property type="component" value="Chromosome 5"/>
</dbReference>
<reference evidence="1" key="1">
    <citation type="submission" date="2022-05" db="EMBL/GenBank/DDBJ databases">
        <title>The Musa troglodytarum L. genome provides insights into the mechanism of non-climacteric behaviour and enrichment of carotenoids.</title>
        <authorList>
            <person name="Wang J."/>
        </authorList>
    </citation>
    <scope>NUCLEOTIDE SEQUENCE</scope>
    <source>
        <tissue evidence="1">Leaf</tissue>
    </source>
</reference>
<dbReference type="EMBL" id="CP097507">
    <property type="protein sequence ID" value="URE00829.1"/>
    <property type="molecule type" value="Genomic_DNA"/>
</dbReference>
<keyword evidence="2" id="KW-1185">Reference proteome</keyword>
<sequence>MEAEGSEEAGVAPPAVHVPVSPRTLAHATEYYPEA</sequence>
<proteinExistence type="predicted"/>
<organism evidence="1 2">
    <name type="scientific">Musa troglodytarum</name>
    <name type="common">fe'i banana</name>
    <dbReference type="NCBI Taxonomy" id="320322"/>
    <lineage>
        <taxon>Eukaryota</taxon>
        <taxon>Viridiplantae</taxon>
        <taxon>Streptophyta</taxon>
        <taxon>Embryophyta</taxon>
        <taxon>Tracheophyta</taxon>
        <taxon>Spermatophyta</taxon>
        <taxon>Magnoliopsida</taxon>
        <taxon>Liliopsida</taxon>
        <taxon>Zingiberales</taxon>
        <taxon>Musaceae</taxon>
        <taxon>Musa</taxon>
    </lineage>
</organism>
<accession>A0A9E7K171</accession>
<dbReference type="AlphaFoldDB" id="A0A9E7K171"/>
<gene>
    <name evidence="1" type="ORF">MUK42_29568</name>
</gene>